<evidence type="ECO:0000256" key="9">
    <source>
        <dbReference type="ARBA" id="ARBA00022984"/>
    </source>
</evidence>
<dbReference type="Pfam" id="PF07478">
    <property type="entry name" value="Dala_Dala_lig_C"/>
    <property type="match status" value="1"/>
</dbReference>
<evidence type="ECO:0000256" key="13">
    <source>
        <dbReference type="PIRSR" id="PIRSR039102-1"/>
    </source>
</evidence>
<dbReference type="PROSITE" id="PS00843">
    <property type="entry name" value="DALA_DALA_LIGASE_1"/>
    <property type="match status" value="1"/>
</dbReference>
<dbReference type="PROSITE" id="PS50975">
    <property type="entry name" value="ATP_GRASP"/>
    <property type="match status" value="1"/>
</dbReference>
<accession>A0A926D4K1</accession>
<gene>
    <name evidence="18" type="primary">vanG</name>
    <name evidence="12" type="synonym">ddl</name>
    <name evidence="18" type="ORF">H8696_04625</name>
</gene>
<dbReference type="GO" id="GO:0008716">
    <property type="term" value="F:D-alanine-D-alanine ligase activity"/>
    <property type="evidence" value="ECO:0007669"/>
    <property type="project" value="UniProtKB-UniRule"/>
</dbReference>
<keyword evidence="19" id="KW-1185">Reference proteome</keyword>
<dbReference type="GO" id="GO:0071555">
    <property type="term" value="P:cell wall organization"/>
    <property type="evidence" value="ECO:0007669"/>
    <property type="project" value="UniProtKB-KW"/>
</dbReference>
<keyword evidence="8 12" id="KW-0133">Cell shape</keyword>
<dbReference type="SUPFAM" id="SSF52440">
    <property type="entry name" value="PreATP-grasp domain"/>
    <property type="match status" value="1"/>
</dbReference>
<name>A0A926D4K1_9FIRM</name>
<dbReference type="PANTHER" id="PTHR23132">
    <property type="entry name" value="D-ALANINE--D-ALANINE LIGASE"/>
    <property type="match status" value="1"/>
</dbReference>
<dbReference type="Gene3D" id="3.40.50.20">
    <property type="match status" value="1"/>
</dbReference>
<feature type="binding site" evidence="14">
    <location>
        <position position="135"/>
    </location>
    <ligand>
        <name>ATP</name>
        <dbReference type="ChEBI" id="CHEBI:30616"/>
    </ligand>
</feature>
<evidence type="ECO:0000256" key="15">
    <source>
        <dbReference type="PIRSR" id="PIRSR039102-3"/>
    </source>
</evidence>
<dbReference type="InterPro" id="IPR011127">
    <property type="entry name" value="Dala_Dala_lig_N"/>
</dbReference>
<dbReference type="Gene3D" id="3.30.1490.20">
    <property type="entry name" value="ATP-grasp fold, A domain"/>
    <property type="match status" value="1"/>
</dbReference>
<evidence type="ECO:0000256" key="5">
    <source>
        <dbReference type="ARBA" id="ARBA00022741"/>
    </source>
</evidence>
<reference evidence="18" key="1">
    <citation type="submission" date="2020-08" db="EMBL/GenBank/DDBJ databases">
        <title>Genome public.</title>
        <authorList>
            <person name="Liu C."/>
            <person name="Sun Q."/>
        </authorList>
    </citation>
    <scope>NUCLEOTIDE SEQUENCE</scope>
    <source>
        <strain evidence="18">NSJ-53</strain>
    </source>
</reference>
<keyword evidence="3 12" id="KW-0436">Ligase</keyword>
<keyword evidence="6 16" id="KW-0067">ATP-binding</keyword>
<dbReference type="GO" id="GO:0046872">
    <property type="term" value="F:metal ion binding"/>
    <property type="evidence" value="ECO:0007669"/>
    <property type="project" value="UniProtKB-KW"/>
</dbReference>
<dbReference type="InterPro" id="IPR005905">
    <property type="entry name" value="D_ala_D_ala"/>
</dbReference>
<keyword evidence="10 15" id="KW-0464">Manganese</keyword>
<comment type="function">
    <text evidence="12">Cell wall formation.</text>
</comment>
<evidence type="ECO:0000256" key="2">
    <source>
        <dbReference type="ARBA" id="ARBA00010871"/>
    </source>
</evidence>
<sequence>MLKNIAVLFGGCSTEYEVSLQSASAVLKAINPDKYQVFPLGITREGEWFLYSGPLAGIRENRWWRDEKHLERAVLSPDRHTHGLTAAGREIRLDGVFPVLHGKNGEDGTVQGLAELAGIPVIGCDLLSSALCMDKAFAHEVVERAGIPVPASVVLHEDDWRERLPEIEGMAYPLFIKPSRSGSSIGITRVEEENGLVPAIQEAFIHDNKVLVEAAVKGFEVGCAILGGRELVVGEVDEIELTHGFFNYGEKYTLATSRIHTPARLEKSVRQHIQRMAERIYRILGCSGFARVDLFWTGKEAVFNEVNTIPGCTEHSRYPAMMKAVGLDFPAMIEKLIAVSLEESHAG</sequence>
<feature type="active site" evidence="13">
    <location>
        <position position="15"/>
    </location>
</feature>
<evidence type="ECO:0000256" key="11">
    <source>
        <dbReference type="ARBA" id="ARBA00023316"/>
    </source>
</evidence>
<evidence type="ECO:0000259" key="17">
    <source>
        <dbReference type="PROSITE" id="PS50975"/>
    </source>
</evidence>
<dbReference type="NCBIfam" id="TIGR01205">
    <property type="entry name" value="D_ala_D_alaTIGR"/>
    <property type="match status" value="1"/>
</dbReference>
<feature type="binding site" evidence="15">
    <location>
        <position position="305"/>
    </location>
    <ligand>
        <name>Mg(2+)</name>
        <dbReference type="ChEBI" id="CHEBI:18420"/>
        <label>1</label>
    </ligand>
</feature>
<comment type="subcellular location">
    <subcellularLocation>
        <location evidence="12">Cytoplasm</location>
    </subcellularLocation>
</comment>
<dbReference type="PROSITE" id="PS00844">
    <property type="entry name" value="DALA_DALA_LIGASE_2"/>
    <property type="match status" value="1"/>
</dbReference>
<keyword evidence="9 12" id="KW-0573">Peptidoglycan synthesis</keyword>
<feature type="active site" evidence="13">
    <location>
        <position position="183"/>
    </location>
</feature>
<feature type="active site" evidence="13">
    <location>
        <position position="316"/>
    </location>
</feature>
<feature type="binding site" evidence="15">
    <location>
        <position position="307"/>
    </location>
    <ligand>
        <name>Mg(2+)</name>
        <dbReference type="ChEBI" id="CHEBI:18420"/>
        <label>2</label>
    </ligand>
</feature>
<feature type="binding site" evidence="14">
    <location>
        <begin position="213"/>
        <end position="220"/>
    </location>
    <ligand>
        <name>ATP</name>
        <dbReference type="ChEBI" id="CHEBI:30616"/>
    </ligand>
</feature>
<feature type="binding site" evidence="15">
    <location>
        <position position="305"/>
    </location>
    <ligand>
        <name>Mg(2+)</name>
        <dbReference type="ChEBI" id="CHEBI:18420"/>
        <label>2</label>
    </ligand>
</feature>
<dbReference type="SUPFAM" id="SSF56059">
    <property type="entry name" value="Glutathione synthetase ATP-binding domain-like"/>
    <property type="match status" value="1"/>
</dbReference>
<dbReference type="InterPro" id="IPR011095">
    <property type="entry name" value="Dala_Dala_lig_C"/>
</dbReference>
<evidence type="ECO:0000313" key="19">
    <source>
        <dbReference type="Proteomes" id="UP000623172"/>
    </source>
</evidence>
<keyword evidence="5 14" id="KW-0547">Nucleotide-binding</keyword>
<protein>
    <recommendedName>
        <fullName evidence="12">D-alanine--D-alanine ligase</fullName>
        <ecNumber evidence="12">6.3.2.4</ecNumber>
    </recommendedName>
    <alternativeName>
        <fullName evidence="12">D-Ala-D-Ala ligase</fullName>
    </alternativeName>
    <alternativeName>
        <fullName evidence="12">D-alanylalanine synthetase</fullName>
    </alternativeName>
</protein>
<dbReference type="InterPro" id="IPR011761">
    <property type="entry name" value="ATP-grasp"/>
</dbReference>
<feature type="domain" description="ATP-grasp" evidence="17">
    <location>
        <begin position="139"/>
        <end position="338"/>
    </location>
</feature>
<comment type="caution">
    <text evidence="18">The sequence shown here is derived from an EMBL/GenBank/DDBJ whole genome shotgun (WGS) entry which is preliminary data.</text>
</comment>
<dbReference type="NCBIfam" id="NF000091">
    <property type="entry name" value="D_ala_D_ser_VanG"/>
    <property type="match status" value="1"/>
</dbReference>
<dbReference type="InterPro" id="IPR000291">
    <property type="entry name" value="D-Ala_lig_Van_CS"/>
</dbReference>
<proteinExistence type="inferred from homology"/>
<evidence type="ECO:0000256" key="10">
    <source>
        <dbReference type="ARBA" id="ARBA00023211"/>
    </source>
</evidence>
<comment type="catalytic activity">
    <reaction evidence="12">
        <text>2 D-alanine + ATP = D-alanyl-D-alanine + ADP + phosphate + H(+)</text>
        <dbReference type="Rhea" id="RHEA:11224"/>
        <dbReference type="ChEBI" id="CHEBI:15378"/>
        <dbReference type="ChEBI" id="CHEBI:30616"/>
        <dbReference type="ChEBI" id="CHEBI:43474"/>
        <dbReference type="ChEBI" id="CHEBI:57416"/>
        <dbReference type="ChEBI" id="CHEBI:57822"/>
        <dbReference type="ChEBI" id="CHEBI:456216"/>
        <dbReference type="EC" id="6.3.2.4"/>
    </reaction>
</comment>
<comment type="cofactor">
    <cofactor evidence="15">
        <name>Mg(2+)</name>
        <dbReference type="ChEBI" id="CHEBI:18420"/>
    </cofactor>
    <cofactor evidence="15">
        <name>Mn(2+)</name>
        <dbReference type="ChEBI" id="CHEBI:29035"/>
    </cofactor>
    <text evidence="15">Binds 2 magnesium or manganese ions per subunit.</text>
</comment>
<comment type="pathway">
    <text evidence="12">Cell wall biogenesis; peptidoglycan biosynthesis.</text>
</comment>
<dbReference type="PANTHER" id="PTHR23132:SF25">
    <property type="entry name" value="D-ALANINE--D-ALANINE LIGASE A"/>
    <property type="match status" value="1"/>
</dbReference>
<dbReference type="Pfam" id="PF01820">
    <property type="entry name" value="Dala_Dala_lig_N"/>
    <property type="match status" value="1"/>
</dbReference>
<dbReference type="InterPro" id="IPR016185">
    <property type="entry name" value="PreATP-grasp_dom_sf"/>
</dbReference>
<dbReference type="PIRSF" id="PIRSF039102">
    <property type="entry name" value="Ddl/VanB"/>
    <property type="match status" value="1"/>
</dbReference>
<keyword evidence="11 12" id="KW-0961">Cell wall biogenesis/degradation</keyword>
<evidence type="ECO:0000256" key="16">
    <source>
        <dbReference type="PROSITE-ProRule" id="PRU00409"/>
    </source>
</evidence>
<feature type="binding site" evidence="14">
    <location>
        <begin position="175"/>
        <end position="177"/>
    </location>
    <ligand>
        <name>ATP</name>
        <dbReference type="ChEBI" id="CHEBI:30616"/>
    </ligand>
</feature>
<feature type="binding site" evidence="14">
    <location>
        <begin position="183"/>
        <end position="184"/>
    </location>
    <ligand>
        <name>ATP</name>
        <dbReference type="ChEBI" id="CHEBI:30616"/>
    </ligand>
</feature>
<dbReference type="NCBIfam" id="NF002528">
    <property type="entry name" value="PRK01966.1-4"/>
    <property type="match status" value="1"/>
</dbReference>
<feature type="binding site" evidence="15">
    <location>
        <position position="293"/>
    </location>
    <ligand>
        <name>Mg(2+)</name>
        <dbReference type="ChEBI" id="CHEBI:18420"/>
        <label>1</label>
    </ligand>
</feature>
<dbReference type="AlphaFoldDB" id="A0A926D4K1"/>
<keyword evidence="7 15" id="KW-0460">Magnesium</keyword>
<evidence type="ECO:0000256" key="7">
    <source>
        <dbReference type="ARBA" id="ARBA00022842"/>
    </source>
</evidence>
<keyword evidence="12" id="KW-0963">Cytoplasm</keyword>
<comment type="cofactor">
    <cofactor evidence="1">
        <name>Mn(2+)</name>
        <dbReference type="ChEBI" id="CHEBI:29035"/>
    </cofactor>
</comment>
<evidence type="ECO:0000256" key="4">
    <source>
        <dbReference type="ARBA" id="ARBA00022723"/>
    </source>
</evidence>
<dbReference type="RefSeq" id="WP_330605334.1">
    <property type="nucleotide sequence ID" value="NZ_JACRSR010000001.1"/>
</dbReference>
<dbReference type="EC" id="6.3.2.4" evidence="12"/>
<dbReference type="GO" id="GO:0005524">
    <property type="term" value="F:ATP binding"/>
    <property type="evidence" value="ECO:0007669"/>
    <property type="project" value="UniProtKB-UniRule"/>
</dbReference>
<dbReference type="InterPro" id="IPR013815">
    <property type="entry name" value="ATP_grasp_subdomain_1"/>
</dbReference>
<dbReference type="GO" id="GO:0009252">
    <property type="term" value="P:peptidoglycan biosynthetic process"/>
    <property type="evidence" value="ECO:0007669"/>
    <property type="project" value="UniProtKB-UniRule"/>
</dbReference>
<dbReference type="Proteomes" id="UP000623172">
    <property type="component" value="Unassembled WGS sequence"/>
</dbReference>
<organism evidence="18 19">
    <name type="scientific">Gehongia tenuis</name>
    <dbReference type="NCBI Taxonomy" id="2763655"/>
    <lineage>
        <taxon>Bacteria</taxon>
        <taxon>Bacillati</taxon>
        <taxon>Bacillota</taxon>
        <taxon>Clostridia</taxon>
        <taxon>Christensenellales</taxon>
        <taxon>Christensenellaceae</taxon>
        <taxon>Gehongia</taxon>
    </lineage>
</organism>
<dbReference type="HAMAP" id="MF_00047">
    <property type="entry name" value="Dala_Dala_lig"/>
    <property type="match status" value="1"/>
</dbReference>
<feature type="binding site" evidence="14">
    <location>
        <begin position="304"/>
        <end position="305"/>
    </location>
    <ligand>
        <name>ATP</name>
        <dbReference type="ChEBI" id="CHEBI:30616"/>
    </ligand>
</feature>
<dbReference type="GO" id="GO:0008360">
    <property type="term" value="P:regulation of cell shape"/>
    <property type="evidence" value="ECO:0007669"/>
    <property type="project" value="UniProtKB-KW"/>
</dbReference>
<dbReference type="GO" id="GO:0005829">
    <property type="term" value="C:cytosol"/>
    <property type="evidence" value="ECO:0007669"/>
    <property type="project" value="TreeGrafter"/>
</dbReference>
<keyword evidence="4 15" id="KW-0479">Metal-binding</keyword>
<comment type="similarity">
    <text evidence="2 12">Belongs to the D-alanine--D-alanine ligase family.</text>
</comment>
<dbReference type="Gene3D" id="3.30.470.20">
    <property type="entry name" value="ATP-grasp fold, B domain"/>
    <property type="match status" value="1"/>
</dbReference>
<evidence type="ECO:0000313" key="18">
    <source>
        <dbReference type="EMBL" id="MBC8531131.1"/>
    </source>
</evidence>
<evidence type="ECO:0000256" key="6">
    <source>
        <dbReference type="ARBA" id="ARBA00022840"/>
    </source>
</evidence>
<evidence type="ECO:0000256" key="3">
    <source>
        <dbReference type="ARBA" id="ARBA00022598"/>
    </source>
</evidence>
<evidence type="ECO:0000256" key="8">
    <source>
        <dbReference type="ARBA" id="ARBA00022960"/>
    </source>
</evidence>
<evidence type="ECO:0000256" key="1">
    <source>
        <dbReference type="ARBA" id="ARBA00001936"/>
    </source>
</evidence>
<evidence type="ECO:0000256" key="14">
    <source>
        <dbReference type="PIRSR" id="PIRSR039102-2"/>
    </source>
</evidence>
<evidence type="ECO:0000256" key="12">
    <source>
        <dbReference type="HAMAP-Rule" id="MF_00047"/>
    </source>
</evidence>
<dbReference type="EMBL" id="JACRSR010000001">
    <property type="protein sequence ID" value="MBC8531131.1"/>
    <property type="molecule type" value="Genomic_DNA"/>
</dbReference>